<dbReference type="AlphaFoldDB" id="A0A0F9IB01"/>
<sequence length="63" mass="7554">MKLDKLEAVHKTLENMGRRVLTNDFDVRTFITGIIVILKEMTEFEIEKFKYELKKQESESLYL</sequence>
<reference evidence="1" key="1">
    <citation type="journal article" date="2015" name="Nature">
        <title>Complex archaea that bridge the gap between prokaryotes and eukaryotes.</title>
        <authorList>
            <person name="Spang A."/>
            <person name="Saw J.H."/>
            <person name="Jorgensen S.L."/>
            <person name="Zaremba-Niedzwiedzka K."/>
            <person name="Martijn J."/>
            <person name="Lind A.E."/>
            <person name="van Eijk R."/>
            <person name="Schleper C."/>
            <person name="Guy L."/>
            <person name="Ettema T.J."/>
        </authorList>
    </citation>
    <scope>NUCLEOTIDE SEQUENCE</scope>
</reference>
<accession>A0A0F9IB01</accession>
<gene>
    <name evidence="1" type="ORF">LCGC14_1899230</name>
</gene>
<evidence type="ECO:0000313" key="1">
    <source>
        <dbReference type="EMBL" id="KKL90985.1"/>
    </source>
</evidence>
<organism evidence="1">
    <name type="scientific">marine sediment metagenome</name>
    <dbReference type="NCBI Taxonomy" id="412755"/>
    <lineage>
        <taxon>unclassified sequences</taxon>
        <taxon>metagenomes</taxon>
        <taxon>ecological metagenomes</taxon>
    </lineage>
</organism>
<comment type="caution">
    <text evidence="1">The sequence shown here is derived from an EMBL/GenBank/DDBJ whole genome shotgun (WGS) entry which is preliminary data.</text>
</comment>
<name>A0A0F9IB01_9ZZZZ</name>
<proteinExistence type="predicted"/>
<dbReference type="EMBL" id="LAZR01019858">
    <property type="protein sequence ID" value="KKL90985.1"/>
    <property type="molecule type" value="Genomic_DNA"/>
</dbReference>
<protein>
    <submittedName>
        <fullName evidence="1">Uncharacterized protein</fullName>
    </submittedName>
</protein>